<dbReference type="Pfam" id="PF00563">
    <property type="entry name" value="EAL"/>
    <property type="match status" value="1"/>
</dbReference>
<feature type="domain" description="CHASE" evidence="9">
    <location>
        <begin position="157"/>
        <end position="313"/>
    </location>
</feature>
<evidence type="ECO:0000256" key="1">
    <source>
        <dbReference type="ARBA" id="ARBA00004370"/>
    </source>
</evidence>
<dbReference type="Proteomes" id="UP000575083">
    <property type="component" value="Unassembled WGS sequence"/>
</dbReference>
<dbReference type="SMART" id="SM00052">
    <property type="entry name" value="EAL"/>
    <property type="match status" value="1"/>
</dbReference>
<evidence type="ECO:0000259" key="9">
    <source>
        <dbReference type="PROSITE" id="PS50839"/>
    </source>
</evidence>
<name>A0A7X0U8N7_9BURK</name>
<dbReference type="Pfam" id="PF08448">
    <property type="entry name" value="PAS_4"/>
    <property type="match status" value="1"/>
</dbReference>
<dbReference type="InterPro" id="IPR006189">
    <property type="entry name" value="CHASE_dom"/>
</dbReference>
<evidence type="ECO:0000256" key="6">
    <source>
        <dbReference type="SAM" id="Phobius"/>
    </source>
</evidence>
<dbReference type="InterPro" id="IPR000700">
    <property type="entry name" value="PAS-assoc_C"/>
</dbReference>
<dbReference type="CDD" id="cd01949">
    <property type="entry name" value="GGDEF"/>
    <property type="match status" value="1"/>
</dbReference>
<dbReference type="InterPro" id="IPR029787">
    <property type="entry name" value="Nucleotide_cyclase"/>
</dbReference>
<dbReference type="InterPro" id="IPR035965">
    <property type="entry name" value="PAS-like_dom_sf"/>
</dbReference>
<dbReference type="FunFam" id="3.30.70.270:FF:000001">
    <property type="entry name" value="Diguanylate cyclase domain protein"/>
    <property type="match status" value="1"/>
</dbReference>
<dbReference type="PROSITE" id="PS50839">
    <property type="entry name" value="CHASE"/>
    <property type="match status" value="1"/>
</dbReference>
<protein>
    <submittedName>
        <fullName evidence="12">Diguanylate cyclase (GGDEF)-like protein/PAS domain S-box-containing protein</fullName>
    </submittedName>
</protein>
<feature type="transmembrane region" description="Helical" evidence="6">
    <location>
        <begin position="331"/>
        <end position="351"/>
    </location>
</feature>
<feature type="domain" description="PAS" evidence="7">
    <location>
        <begin position="371"/>
        <end position="441"/>
    </location>
</feature>
<sequence length="932" mass="102298">MTSEQDTVPASTEPERLRDASASQRWLVLVLPPLMVLMMLGVTGLYWYRAHNESLDKRLRNFHAAAEQIAYNLRDRMSTYEVMLRGVQGYVDGSERIERGEFQSYVGALQMQQTRPGLQGISLVMFVQGSGLAAHLADIRGRGFSGYTVHPPGERAQYAPITHIEPLEGRNLEALGLDALTLPPAREALERARDTGRLALSGLLGPLPPGTPAQGEVGLFLPVYSTLLEAETLSGRRRAIRGWVAAPFRVGDVVKGLSREFDPDIALAIYDGEEPLPEALLYGEPGLQAQALARGAVQTSRRLEVGGRAWTLRMAPLPAFDLRHEDEGHHLVAVMGVFISLLLGWFAWVLATGRERAAALARRMTAQLRGARDDLESTLSAIPDLLFELDAEGRIHHCRSAHMPQSALDPTQFVGQRLQDIVPPGEAAGCLQAVRAALANGYSAGHQYHLEVDGQTHWYELSIARKDSTHPGEGPRFVALARDVTERQQAQARTHQLAYFDALTGLPNRRMLLDRLGLALAAARRNGQIGALLFVDLDNFKQINDARGHTLGDQLLAEVASRLTGLLRPGDTVARLGGDEFVLLLQGIATDMATAGRQALAVAERVREALELPYAIDTHLYSSTGSLGITLFPKRAEGVEDLLREADTAMYRAKDLGRNRIRFYEAAMQADVQERLALEQDLKKAMAEGQLAAYIQPQVDAQGSVVGGELLMRWSHPVRGSVPPARFIPIAEASGLILPMGAWMIEKACDAIAQLQKQGKPLSISVNVSQRQFRQEDFVERVRNVLAQTGATPSCLVLEVTESLLIENLDDTIARMTELVHLGVRFSIDDFGTGYSSLAYLKRLPLYELKIDKSFVQDTPDDPSDTAIVQSILSVARHLNLRVVAEGVETQAQADFLAASQCDCLQGYLFYRPEPLGGWLDGMLRPARESTS</sequence>
<dbReference type="SUPFAM" id="SSF55785">
    <property type="entry name" value="PYP-like sensor domain (PAS domain)"/>
    <property type="match status" value="1"/>
</dbReference>
<evidence type="ECO:0000313" key="13">
    <source>
        <dbReference type="Proteomes" id="UP000575083"/>
    </source>
</evidence>
<evidence type="ECO:0000259" key="11">
    <source>
        <dbReference type="PROSITE" id="PS50887"/>
    </source>
</evidence>
<dbReference type="PANTHER" id="PTHR44757:SF2">
    <property type="entry name" value="BIOFILM ARCHITECTURE MAINTENANCE PROTEIN MBAA"/>
    <property type="match status" value="1"/>
</dbReference>
<evidence type="ECO:0000256" key="2">
    <source>
        <dbReference type="ARBA" id="ARBA00022692"/>
    </source>
</evidence>
<dbReference type="InterPro" id="IPR042240">
    <property type="entry name" value="CHASE_sf"/>
</dbReference>
<dbReference type="PROSITE" id="PS50112">
    <property type="entry name" value="PAS"/>
    <property type="match status" value="1"/>
</dbReference>
<dbReference type="SUPFAM" id="SSF141868">
    <property type="entry name" value="EAL domain-like"/>
    <property type="match status" value="1"/>
</dbReference>
<dbReference type="RefSeq" id="WP_184856068.1">
    <property type="nucleotide sequence ID" value="NZ_JACHLK010000002.1"/>
</dbReference>
<dbReference type="PROSITE" id="PS50883">
    <property type="entry name" value="EAL"/>
    <property type="match status" value="1"/>
</dbReference>
<feature type="domain" description="GGDEF" evidence="11">
    <location>
        <begin position="528"/>
        <end position="666"/>
    </location>
</feature>
<evidence type="ECO:0000256" key="3">
    <source>
        <dbReference type="ARBA" id="ARBA00022989"/>
    </source>
</evidence>
<dbReference type="NCBIfam" id="TIGR00229">
    <property type="entry name" value="sensory_box"/>
    <property type="match status" value="1"/>
</dbReference>
<dbReference type="InterPro" id="IPR000160">
    <property type="entry name" value="GGDEF_dom"/>
</dbReference>
<keyword evidence="4 6" id="KW-0472">Membrane</keyword>
<comment type="subcellular location">
    <subcellularLocation>
        <location evidence="1">Membrane</location>
    </subcellularLocation>
</comment>
<proteinExistence type="predicted"/>
<evidence type="ECO:0000313" key="12">
    <source>
        <dbReference type="EMBL" id="MBB6558645.1"/>
    </source>
</evidence>
<dbReference type="SUPFAM" id="SSF55073">
    <property type="entry name" value="Nucleotide cyclase"/>
    <property type="match status" value="1"/>
</dbReference>
<dbReference type="GO" id="GO:0071111">
    <property type="term" value="F:cyclic-guanylate-specific phosphodiesterase activity"/>
    <property type="evidence" value="ECO:0007669"/>
    <property type="project" value="UniProtKB-EC"/>
</dbReference>
<keyword evidence="2 6" id="KW-0812">Transmembrane</keyword>
<dbReference type="PROSITE" id="PS50113">
    <property type="entry name" value="PAC"/>
    <property type="match status" value="1"/>
</dbReference>
<comment type="caution">
    <text evidence="12">The sequence shown here is derived from an EMBL/GenBank/DDBJ whole genome shotgun (WGS) entry which is preliminary data.</text>
</comment>
<dbReference type="InterPro" id="IPR013656">
    <property type="entry name" value="PAS_4"/>
</dbReference>
<dbReference type="Pfam" id="PF00990">
    <property type="entry name" value="GGDEF"/>
    <property type="match status" value="1"/>
</dbReference>
<reference evidence="12 13" key="1">
    <citation type="submission" date="2020-08" db="EMBL/GenBank/DDBJ databases">
        <title>Functional genomics of gut bacteria from endangered species of beetles.</title>
        <authorList>
            <person name="Carlos-Shanley C."/>
        </authorList>
    </citation>
    <scope>NUCLEOTIDE SEQUENCE [LARGE SCALE GENOMIC DNA]</scope>
    <source>
        <strain evidence="12 13">S00198</strain>
    </source>
</reference>
<dbReference type="InterPro" id="IPR000014">
    <property type="entry name" value="PAS"/>
</dbReference>
<dbReference type="SMART" id="SM00091">
    <property type="entry name" value="PAS"/>
    <property type="match status" value="1"/>
</dbReference>
<dbReference type="Gene3D" id="3.30.450.20">
    <property type="entry name" value="PAS domain"/>
    <property type="match status" value="1"/>
</dbReference>
<accession>A0A7X0U8N7</accession>
<dbReference type="GO" id="GO:0016020">
    <property type="term" value="C:membrane"/>
    <property type="evidence" value="ECO:0007669"/>
    <property type="project" value="UniProtKB-SubCell"/>
</dbReference>
<feature type="transmembrane region" description="Helical" evidence="6">
    <location>
        <begin position="26"/>
        <end position="48"/>
    </location>
</feature>
<evidence type="ECO:0000259" key="8">
    <source>
        <dbReference type="PROSITE" id="PS50113"/>
    </source>
</evidence>
<dbReference type="SMART" id="SM01079">
    <property type="entry name" value="CHASE"/>
    <property type="match status" value="1"/>
</dbReference>
<dbReference type="GO" id="GO:0007165">
    <property type="term" value="P:signal transduction"/>
    <property type="evidence" value="ECO:0007669"/>
    <property type="project" value="UniProtKB-ARBA"/>
</dbReference>
<dbReference type="EMBL" id="JACHLK010000002">
    <property type="protein sequence ID" value="MBB6558645.1"/>
    <property type="molecule type" value="Genomic_DNA"/>
</dbReference>
<feature type="domain" description="PAC" evidence="8">
    <location>
        <begin position="442"/>
        <end position="496"/>
    </location>
</feature>
<dbReference type="InterPro" id="IPR001633">
    <property type="entry name" value="EAL_dom"/>
</dbReference>
<dbReference type="CDD" id="cd00130">
    <property type="entry name" value="PAS"/>
    <property type="match status" value="1"/>
</dbReference>
<evidence type="ECO:0000256" key="4">
    <source>
        <dbReference type="ARBA" id="ARBA00023136"/>
    </source>
</evidence>
<dbReference type="Gene3D" id="3.30.70.270">
    <property type="match status" value="1"/>
</dbReference>
<organism evidence="12 13">
    <name type="scientific">Acidovorax soli</name>
    <dbReference type="NCBI Taxonomy" id="592050"/>
    <lineage>
        <taxon>Bacteria</taxon>
        <taxon>Pseudomonadati</taxon>
        <taxon>Pseudomonadota</taxon>
        <taxon>Betaproteobacteria</taxon>
        <taxon>Burkholderiales</taxon>
        <taxon>Comamonadaceae</taxon>
        <taxon>Acidovorax</taxon>
    </lineage>
</organism>
<dbReference type="CDD" id="cd01948">
    <property type="entry name" value="EAL"/>
    <property type="match status" value="1"/>
</dbReference>
<dbReference type="PANTHER" id="PTHR44757">
    <property type="entry name" value="DIGUANYLATE CYCLASE DGCP"/>
    <property type="match status" value="1"/>
</dbReference>
<dbReference type="PROSITE" id="PS50887">
    <property type="entry name" value="GGDEF"/>
    <property type="match status" value="1"/>
</dbReference>
<dbReference type="SMART" id="SM00267">
    <property type="entry name" value="GGDEF"/>
    <property type="match status" value="1"/>
</dbReference>
<dbReference type="FunFam" id="3.20.20.450:FF:000001">
    <property type="entry name" value="Cyclic di-GMP phosphodiesterase yahA"/>
    <property type="match status" value="1"/>
</dbReference>
<comment type="catalytic activity">
    <reaction evidence="5">
        <text>3',3'-c-di-GMP + H2O = 5'-phosphoguanylyl(3'-&gt;5')guanosine + H(+)</text>
        <dbReference type="Rhea" id="RHEA:24902"/>
        <dbReference type="ChEBI" id="CHEBI:15377"/>
        <dbReference type="ChEBI" id="CHEBI:15378"/>
        <dbReference type="ChEBI" id="CHEBI:58754"/>
        <dbReference type="ChEBI" id="CHEBI:58805"/>
        <dbReference type="EC" id="3.1.4.52"/>
    </reaction>
    <physiologicalReaction direction="left-to-right" evidence="5">
        <dbReference type="Rhea" id="RHEA:24903"/>
    </physiologicalReaction>
</comment>
<dbReference type="AlphaFoldDB" id="A0A7X0U8N7"/>
<dbReference type="Pfam" id="PF03924">
    <property type="entry name" value="CHASE"/>
    <property type="match status" value="1"/>
</dbReference>
<dbReference type="NCBIfam" id="TIGR00254">
    <property type="entry name" value="GGDEF"/>
    <property type="match status" value="1"/>
</dbReference>
<evidence type="ECO:0000256" key="5">
    <source>
        <dbReference type="ARBA" id="ARBA00051114"/>
    </source>
</evidence>
<evidence type="ECO:0000259" key="7">
    <source>
        <dbReference type="PROSITE" id="PS50112"/>
    </source>
</evidence>
<dbReference type="InterPro" id="IPR043128">
    <property type="entry name" value="Rev_trsase/Diguanyl_cyclase"/>
</dbReference>
<feature type="domain" description="EAL" evidence="10">
    <location>
        <begin position="675"/>
        <end position="927"/>
    </location>
</feature>
<gene>
    <name evidence="12" type="ORF">HNP48_001309</name>
</gene>
<dbReference type="InterPro" id="IPR052155">
    <property type="entry name" value="Biofilm_reg_signaling"/>
</dbReference>
<dbReference type="GO" id="GO:0071732">
    <property type="term" value="P:cellular response to nitric oxide"/>
    <property type="evidence" value="ECO:0007669"/>
    <property type="project" value="UniProtKB-ARBA"/>
</dbReference>
<keyword evidence="13" id="KW-1185">Reference proteome</keyword>
<dbReference type="Gene3D" id="3.30.450.350">
    <property type="entry name" value="CHASE domain"/>
    <property type="match status" value="1"/>
</dbReference>
<evidence type="ECO:0000259" key="10">
    <source>
        <dbReference type="PROSITE" id="PS50883"/>
    </source>
</evidence>
<dbReference type="Gene3D" id="3.20.20.450">
    <property type="entry name" value="EAL domain"/>
    <property type="match status" value="1"/>
</dbReference>
<dbReference type="InterPro" id="IPR035919">
    <property type="entry name" value="EAL_sf"/>
</dbReference>
<keyword evidence="3 6" id="KW-1133">Transmembrane helix</keyword>